<keyword evidence="2" id="KW-0732">Signal</keyword>
<feature type="compositionally biased region" description="Basic and acidic residues" evidence="1">
    <location>
        <begin position="338"/>
        <end position="363"/>
    </location>
</feature>
<feature type="chain" id="PRO_5040448407" evidence="2">
    <location>
        <begin position="18"/>
        <end position="995"/>
    </location>
</feature>
<feature type="compositionally biased region" description="Low complexity" evidence="1">
    <location>
        <begin position="675"/>
        <end position="703"/>
    </location>
</feature>
<reference evidence="3" key="1">
    <citation type="journal article" date="2017" name="Mycologia">
        <title>Fusarium algeriense, sp. nov., a novel toxigenic crown rot pathogen of durum wheat from Algeria is nested in the Fusarium burgessii species complex.</title>
        <authorList>
            <person name="Laraba I."/>
            <person name="Keddad A."/>
            <person name="Boureghda H."/>
            <person name="Abdallah N."/>
            <person name="Vaughan M.M."/>
            <person name="Proctor R.H."/>
            <person name="Busman M."/>
            <person name="O'Donnell K."/>
        </authorList>
    </citation>
    <scope>NUCLEOTIDE SEQUENCE</scope>
    <source>
        <strain evidence="3">NRRL 25174</strain>
    </source>
</reference>
<dbReference type="Pfam" id="PF15474">
    <property type="entry name" value="MU117"/>
    <property type="match status" value="1"/>
</dbReference>
<dbReference type="AlphaFoldDB" id="A0A9P5AS54"/>
<evidence type="ECO:0000313" key="3">
    <source>
        <dbReference type="EMBL" id="KAF4342832.1"/>
    </source>
</evidence>
<protein>
    <submittedName>
        <fullName evidence="3">Uncharacterized protein</fullName>
    </submittedName>
</protein>
<feature type="region of interest" description="Disordered" evidence="1">
    <location>
        <begin position="325"/>
        <end position="406"/>
    </location>
</feature>
<evidence type="ECO:0000256" key="1">
    <source>
        <dbReference type="SAM" id="MobiDB-lite"/>
    </source>
</evidence>
<dbReference type="OrthoDB" id="3886018at2759"/>
<feature type="region of interest" description="Disordered" evidence="1">
    <location>
        <begin position="856"/>
        <end position="878"/>
    </location>
</feature>
<name>A0A9P5AS54_9HYPO</name>
<accession>A0A9P5AS54</accession>
<sequence>MRCAFFALAALPLGIASQDPGIPKFLNTTSLWWKHSTSEILAAPPVATSSEIQANPLSTATGFVVDIHDSSSEVVPKVRQTSSELSNATAVVPPVQSYPSGLPIDKISSSSLPSLTGDASKPITHITSEATSQVAFLQDSTTRVSSIQNTTSGDSVSVARTTSDIIPGASLATTSSGETKTTDDGSNATSEQFMPTSKDDIKSSDLPTITSAPVLPSGNPRLEASSSVFSVSSKVSKLIPIINEWVKEPEKLKDQTDHQVKETRDEIVSVIVGLGGKPDAPCVGQKKRGLLGPIGNIISSLACLAQDLTKVSSGILAGNLPAVMGTIPSVQSNNKNLGDAKDEDKDNDKSKENRESTKQESTKDGPLPTSPGTSGDLSIHELSPRILPAGPSVEKPKLSDRAFPLDQPRKDPGYVSTVSLFFHPSNWVGQRQMASGTWYDFPIAGRATFGVNGIYGCTAVIIVSSLGTYISHIWENPVFIDSNWNPTSDAFFQQNSFAAIRDGVDGATSISSLLGTDARPGPLHAVYSPKIFVLTPFTNPILESVTTRLRYQNRANWLADRLKRLIRGSESFVMGYTRSSREESLADLGYMGRAFVEVDMLQHVIRSEHAAPNDPGLSIAQWRLWIEDTRITEQDFWVPFGNSHAGSHKREDNPNNKCLVENGTDTNTTLAGPISTSSASTEALSATSAPDTTKTTDNTTGPTSQMSNGNTTQTFLVPTTQTVDSSTTDTTQATVSETSMTDLPTTLKTSFITTASGATTGATEVFTGPYPCVNYGGPQVATPYCTCETTTAGQTFATSAPLISGHCNSYHTYPASITLAPTESPPPPEPTPITITKDNGAILVYPDRTIEIGAYPGGKATHTDGKGTPSTIRPGDPAVTGTSGFDEKCSDFNDLCDQAASRYSDDFKYTRFTMYHVSKESNPFVSLFVLDEGCAVTLQCKDWSHGGMTGKQVKDAYAELKKNTKTTCGAVFLDNSCAVVAQYCNDCGDEHPKID</sequence>
<keyword evidence="4" id="KW-1185">Reference proteome</keyword>
<evidence type="ECO:0000313" key="4">
    <source>
        <dbReference type="Proteomes" id="UP000730481"/>
    </source>
</evidence>
<reference evidence="3" key="2">
    <citation type="submission" date="2020-02" db="EMBL/GenBank/DDBJ databases">
        <title>Identification and distribution of gene clusters putatively required for synthesis of sphingolipid metabolism inhibitors in phylogenetically diverse species of the filamentous fungus Fusarium.</title>
        <authorList>
            <person name="Kim H.-S."/>
            <person name="Busman M."/>
            <person name="Brown D.W."/>
            <person name="Divon H."/>
            <person name="Uhlig S."/>
            <person name="Proctor R.H."/>
        </authorList>
    </citation>
    <scope>NUCLEOTIDE SEQUENCE</scope>
    <source>
        <strain evidence="3">NRRL 25174</strain>
    </source>
</reference>
<dbReference type="Proteomes" id="UP000730481">
    <property type="component" value="Unassembled WGS sequence"/>
</dbReference>
<dbReference type="EMBL" id="PVQB02000119">
    <property type="protein sequence ID" value="KAF4342832.1"/>
    <property type="molecule type" value="Genomic_DNA"/>
</dbReference>
<proteinExistence type="predicted"/>
<feature type="compositionally biased region" description="Polar residues" evidence="1">
    <location>
        <begin position="171"/>
        <end position="195"/>
    </location>
</feature>
<comment type="caution">
    <text evidence="3">The sequence shown here is derived from an EMBL/GenBank/DDBJ whole genome shotgun (WGS) entry which is preliminary data.</text>
</comment>
<gene>
    <name evidence="3" type="ORF">FBEOM_3241</name>
</gene>
<evidence type="ECO:0000256" key="2">
    <source>
        <dbReference type="SAM" id="SignalP"/>
    </source>
</evidence>
<feature type="region of interest" description="Disordered" evidence="1">
    <location>
        <begin position="644"/>
        <end position="711"/>
    </location>
</feature>
<dbReference type="InterPro" id="IPR029167">
    <property type="entry name" value="Mug117"/>
</dbReference>
<feature type="region of interest" description="Disordered" evidence="1">
    <location>
        <begin position="168"/>
        <end position="217"/>
    </location>
</feature>
<organism evidence="3 4">
    <name type="scientific">Fusarium beomiforme</name>
    <dbReference type="NCBI Taxonomy" id="44412"/>
    <lineage>
        <taxon>Eukaryota</taxon>
        <taxon>Fungi</taxon>
        <taxon>Dikarya</taxon>
        <taxon>Ascomycota</taxon>
        <taxon>Pezizomycotina</taxon>
        <taxon>Sordariomycetes</taxon>
        <taxon>Hypocreomycetidae</taxon>
        <taxon>Hypocreales</taxon>
        <taxon>Nectriaceae</taxon>
        <taxon>Fusarium</taxon>
        <taxon>Fusarium burgessii species complex</taxon>
    </lineage>
</organism>
<feature type="signal peptide" evidence="2">
    <location>
        <begin position="1"/>
        <end position="17"/>
    </location>
</feature>